<evidence type="ECO:0008006" key="8">
    <source>
        <dbReference type="Google" id="ProtNLM"/>
    </source>
</evidence>
<reference evidence="7" key="1">
    <citation type="submission" date="2021-01" db="EMBL/GenBank/DDBJ databases">
        <authorList>
            <person name="Corre E."/>
            <person name="Pelletier E."/>
            <person name="Niang G."/>
            <person name="Scheremetjew M."/>
            <person name="Finn R."/>
            <person name="Kale V."/>
            <person name="Holt S."/>
            <person name="Cochrane G."/>
            <person name="Meng A."/>
            <person name="Brown T."/>
            <person name="Cohen L."/>
        </authorList>
    </citation>
    <scope>NUCLEOTIDE SEQUENCE</scope>
    <source>
        <strain evidence="7">CCMP325</strain>
    </source>
</reference>
<dbReference type="PANTHER" id="PTHR19372:SF7">
    <property type="entry name" value="SULFITE OXIDASE, MITOCHONDRIAL"/>
    <property type="match status" value="1"/>
</dbReference>
<evidence type="ECO:0000256" key="4">
    <source>
        <dbReference type="ARBA" id="ARBA00023002"/>
    </source>
</evidence>
<feature type="domain" description="Oxidoreductase molybdopterin-binding" evidence="5">
    <location>
        <begin position="16"/>
        <end position="188"/>
    </location>
</feature>
<dbReference type="GO" id="GO:0030151">
    <property type="term" value="F:molybdenum ion binding"/>
    <property type="evidence" value="ECO:0007669"/>
    <property type="project" value="InterPro"/>
</dbReference>
<dbReference type="GO" id="GO:0008482">
    <property type="term" value="F:sulfite oxidase activity"/>
    <property type="evidence" value="ECO:0007669"/>
    <property type="project" value="TreeGrafter"/>
</dbReference>
<dbReference type="InterPro" id="IPR005066">
    <property type="entry name" value="MoCF_OxRdtse_dimer"/>
</dbReference>
<dbReference type="InterPro" id="IPR036374">
    <property type="entry name" value="OxRdtase_Mopterin-bd_sf"/>
</dbReference>
<evidence type="ECO:0000256" key="1">
    <source>
        <dbReference type="ARBA" id="ARBA00001924"/>
    </source>
</evidence>
<dbReference type="InterPro" id="IPR008335">
    <property type="entry name" value="Mopterin_OxRdtase_euk"/>
</dbReference>
<gene>
    <name evidence="7" type="ORF">HPHI1048_LOCUS24933</name>
</gene>
<dbReference type="Gene3D" id="3.90.420.10">
    <property type="entry name" value="Oxidoreductase, molybdopterin-binding domain"/>
    <property type="match status" value="1"/>
</dbReference>
<evidence type="ECO:0000256" key="2">
    <source>
        <dbReference type="ARBA" id="ARBA00022505"/>
    </source>
</evidence>
<dbReference type="PANTHER" id="PTHR19372">
    <property type="entry name" value="SULFITE REDUCTASE"/>
    <property type="match status" value="1"/>
</dbReference>
<dbReference type="GO" id="GO:0020037">
    <property type="term" value="F:heme binding"/>
    <property type="evidence" value="ECO:0007669"/>
    <property type="project" value="TreeGrafter"/>
</dbReference>
<keyword evidence="2" id="KW-0500">Molybdenum</keyword>
<keyword evidence="4" id="KW-0560">Oxidoreductase</keyword>
<dbReference type="EMBL" id="HBEO01036780">
    <property type="protein sequence ID" value="CAD8510756.1"/>
    <property type="molecule type" value="Transcribed_RNA"/>
</dbReference>
<dbReference type="PRINTS" id="PR00407">
    <property type="entry name" value="EUMOPTERIN"/>
</dbReference>
<dbReference type="Pfam" id="PF03404">
    <property type="entry name" value="Mo-co_dimer"/>
    <property type="match status" value="1"/>
</dbReference>
<dbReference type="SUPFAM" id="SSF56524">
    <property type="entry name" value="Oxidoreductase molybdopterin-binding domain"/>
    <property type="match status" value="1"/>
</dbReference>
<name>A0A7S0I4L3_9CRYP</name>
<dbReference type="GO" id="GO:0043546">
    <property type="term" value="F:molybdopterin cofactor binding"/>
    <property type="evidence" value="ECO:0007669"/>
    <property type="project" value="TreeGrafter"/>
</dbReference>
<evidence type="ECO:0000259" key="6">
    <source>
        <dbReference type="Pfam" id="PF03404"/>
    </source>
</evidence>
<organism evidence="7">
    <name type="scientific">Hanusia phi</name>
    <dbReference type="NCBI Taxonomy" id="3032"/>
    <lineage>
        <taxon>Eukaryota</taxon>
        <taxon>Cryptophyceae</taxon>
        <taxon>Pyrenomonadales</taxon>
        <taxon>Geminigeraceae</taxon>
        <taxon>Hanusia</taxon>
    </lineage>
</organism>
<dbReference type="Gene3D" id="2.60.40.650">
    <property type="match status" value="1"/>
</dbReference>
<dbReference type="AlphaFoldDB" id="A0A7S0I4L3"/>
<proteinExistence type="predicted"/>
<evidence type="ECO:0000256" key="3">
    <source>
        <dbReference type="ARBA" id="ARBA00022723"/>
    </source>
</evidence>
<dbReference type="FunFam" id="3.90.420.10:FF:000002">
    <property type="entry name" value="sulfite oxidase, mitochondrial"/>
    <property type="match status" value="1"/>
</dbReference>
<keyword evidence="3" id="KW-0479">Metal-binding</keyword>
<dbReference type="Pfam" id="PF00174">
    <property type="entry name" value="Oxidored_molyb"/>
    <property type="match status" value="1"/>
</dbReference>
<dbReference type="GO" id="GO:0006790">
    <property type="term" value="P:sulfur compound metabolic process"/>
    <property type="evidence" value="ECO:0007669"/>
    <property type="project" value="TreeGrafter"/>
</dbReference>
<dbReference type="InterPro" id="IPR000572">
    <property type="entry name" value="OxRdtase_Mopterin-bd_dom"/>
</dbReference>
<sequence>MESYLTPNELWFVRHHNPVPIIDPNNYKLTVKGKGCKEVTFSLQELQEKFPKHEVDVTIQCSGNRRSHFDGVKKAQGIPWNMGGVSTARFGGARLKDVLEYCGVKDPEKHGINHVQFISQDEMLASIPIEKAFSYSGDVLLAYEMNGEEIPTDHGYPVRAVVPGYVGVRNVKWVKEVFVSEHEAEGPWQRGVAYKGFASNITDLQHLPTHIIERAAPVQEPPVTSLIVHPAHNAKVHSNTLEMKGWAYSGGGRGIVRVEVSIDGGKSWHTAELKEGSEQKLTRAWAWTFWSAHVEIPKELRGKSSEVLCRATDASYNSQPEHASSIWNVRGLCNTAWHRKTVHFD</sequence>
<dbReference type="InterPro" id="IPR014756">
    <property type="entry name" value="Ig_E-set"/>
</dbReference>
<comment type="cofactor">
    <cofactor evidence="1">
        <name>Mo-molybdopterin</name>
        <dbReference type="ChEBI" id="CHEBI:71302"/>
    </cofactor>
</comment>
<evidence type="ECO:0000259" key="5">
    <source>
        <dbReference type="Pfam" id="PF00174"/>
    </source>
</evidence>
<accession>A0A7S0I4L3</accession>
<dbReference type="SUPFAM" id="SSF81296">
    <property type="entry name" value="E set domains"/>
    <property type="match status" value="1"/>
</dbReference>
<evidence type="ECO:0000313" key="7">
    <source>
        <dbReference type="EMBL" id="CAD8510756.1"/>
    </source>
</evidence>
<feature type="domain" description="Moybdenum cofactor oxidoreductase dimerisation" evidence="6">
    <location>
        <begin position="218"/>
        <end position="343"/>
    </location>
</feature>
<dbReference type="GO" id="GO:0005739">
    <property type="term" value="C:mitochondrion"/>
    <property type="evidence" value="ECO:0007669"/>
    <property type="project" value="TreeGrafter"/>
</dbReference>
<protein>
    <recommendedName>
        <fullName evidence="8">Sulfite oxidase</fullName>
    </recommendedName>
</protein>